<dbReference type="OrthoDB" id="69852at2"/>
<dbReference type="Gene3D" id="1.10.10.10">
    <property type="entry name" value="Winged helix-like DNA-binding domain superfamily/Winged helix DNA-binding domain"/>
    <property type="match status" value="1"/>
</dbReference>
<reference evidence="2 3" key="1">
    <citation type="journal article" date="2016" name="Genome Announc.">
        <title>Complete Genome and Plasmid Sequences for Rhodococcus fascians D188 and Draft Sequences for Rhodococcus Isolates PBTS 1 and PBTS 2.</title>
        <authorList>
            <person name="Stamler R.A."/>
            <person name="Vereecke D."/>
            <person name="Zhang Y."/>
            <person name="Schilkey F."/>
            <person name="Devitt N."/>
            <person name="Randall J.J."/>
        </authorList>
    </citation>
    <scope>NUCLEOTIDE SEQUENCE [LARGE SCALE GENOMIC DNA]</scope>
    <source>
        <strain evidence="2 3">PBTS2</strain>
    </source>
</reference>
<dbReference type="PANTHER" id="PTHR39515">
    <property type="entry name" value="CONSERVED PROTEIN"/>
    <property type="match status" value="1"/>
</dbReference>
<dbReference type="PROSITE" id="PS50995">
    <property type="entry name" value="HTH_MARR_2"/>
    <property type="match status" value="1"/>
</dbReference>
<keyword evidence="3" id="KW-1185">Reference proteome</keyword>
<sequence>MSHSHDDLKDLVSELVTSSSRFVRLAARFGSDEWPRAWMRALSLLEEYQPLRISTFAELDRCSQPSATALLAKLGKNGLVTKTSDPDDSRAVLVEMTEAGHRWLAASRRHIVDGLVPYLSDRDPEQIQKLTDGLSELRSILEPVDREKRGTLS</sequence>
<accession>A0A260TWG5</accession>
<protein>
    <recommendedName>
        <fullName evidence="1">HTH marR-type domain-containing protein</fullName>
    </recommendedName>
</protein>
<name>A0A143QHX3_RHOFA</name>
<dbReference type="Proteomes" id="UP000076038">
    <property type="component" value="Chromosome"/>
</dbReference>
<dbReference type="PATRIC" id="fig|1653479.3.peg.813"/>
<organism evidence="2 3">
    <name type="scientific">Rhodococcoides fascians</name>
    <name type="common">Rhodococcus fascians</name>
    <dbReference type="NCBI Taxonomy" id="1828"/>
    <lineage>
        <taxon>Bacteria</taxon>
        <taxon>Bacillati</taxon>
        <taxon>Actinomycetota</taxon>
        <taxon>Actinomycetes</taxon>
        <taxon>Mycobacteriales</taxon>
        <taxon>Nocardiaceae</taxon>
        <taxon>Rhodococcoides</taxon>
    </lineage>
</organism>
<dbReference type="KEGG" id="rhs:A3Q41_00794"/>
<dbReference type="InterPro" id="IPR052526">
    <property type="entry name" value="HTH-type_Bedaq_tolerance"/>
</dbReference>
<dbReference type="AlphaFoldDB" id="A0A143QHX3"/>
<dbReference type="GO" id="GO:0003700">
    <property type="term" value="F:DNA-binding transcription factor activity"/>
    <property type="evidence" value="ECO:0007669"/>
    <property type="project" value="InterPro"/>
</dbReference>
<dbReference type="EMBL" id="CP015220">
    <property type="protein sequence ID" value="AMY22112.1"/>
    <property type="molecule type" value="Genomic_DNA"/>
</dbReference>
<dbReference type="RefSeq" id="WP_032364936.1">
    <property type="nucleotide sequence ID" value="NZ_CAKKLU010000001.1"/>
</dbReference>
<accession>A0A143QHX3</accession>
<evidence type="ECO:0000259" key="1">
    <source>
        <dbReference type="PROSITE" id="PS50995"/>
    </source>
</evidence>
<evidence type="ECO:0000313" key="2">
    <source>
        <dbReference type="EMBL" id="AMY22112.1"/>
    </source>
</evidence>
<proteinExistence type="predicted"/>
<dbReference type="Pfam" id="PF01047">
    <property type="entry name" value="MarR"/>
    <property type="match status" value="1"/>
</dbReference>
<reference evidence="3" key="2">
    <citation type="submission" date="2016-04" db="EMBL/GenBank/DDBJ databases">
        <title>Complete Genome and Plasmid Sequences for Rhodococcus fascians D188 and Draft Sequences for Rhodococcus spp. Isolates PBTS 1 and PBTS 2.</title>
        <authorList>
            <person name="Stamer R."/>
            <person name="Vereecke D."/>
            <person name="Zhang Y."/>
            <person name="Schilkey F."/>
            <person name="Devitt N."/>
            <person name="Randall J."/>
        </authorList>
    </citation>
    <scope>NUCLEOTIDE SEQUENCE [LARGE SCALE GENOMIC DNA]</scope>
    <source>
        <strain evidence="3">PBTS2</strain>
    </source>
</reference>
<dbReference type="InterPro" id="IPR036388">
    <property type="entry name" value="WH-like_DNA-bd_sf"/>
</dbReference>
<dbReference type="SMART" id="SM00347">
    <property type="entry name" value="HTH_MARR"/>
    <property type="match status" value="1"/>
</dbReference>
<feature type="domain" description="HTH marR-type" evidence="1">
    <location>
        <begin position="5"/>
        <end position="139"/>
    </location>
</feature>
<dbReference type="GeneID" id="93550795"/>
<evidence type="ECO:0000313" key="3">
    <source>
        <dbReference type="Proteomes" id="UP000076038"/>
    </source>
</evidence>
<dbReference type="InterPro" id="IPR036390">
    <property type="entry name" value="WH_DNA-bd_sf"/>
</dbReference>
<dbReference type="PANTHER" id="PTHR39515:SF2">
    <property type="entry name" value="HTH-TYPE TRANSCRIPTIONAL REGULATOR RV0880"/>
    <property type="match status" value="1"/>
</dbReference>
<dbReference type="SUPFAM" id="SSF46785">
    <property type="entry name" value="Winged helix' DNA-binding domain"/>
    <property type="match status" value="1"/>
</dbReference>
<gene>
    <name evidence="2" type="ORF">A3Q41_00794</name>
</gene>
<dbReference type="InterPro" id="IPR000835">
    <property type="entry name" value="HTH_MarR-typ"/>
</dbReference>